<feature type="non-terminal residue" evidence="2">
    <location>
        <position position="1"/>
    </location>
</feature>
<dbReference type="Gene3D" id="3.80.10.10">
    <property type="entry name" value="Ribonuclease Inhibitor"/>
    <property type="match status" value="2"/>
</dbReference>
<name>A0A5J9UU10_9POAL</name>
<evidence type="ECO:0000313" key="3">
    <source>
        <dbReference type="Proteomes" id="UP000324897"/>
    </source>
</evidence>
<dbReference type="InterPro" id="IPR057135">
    <property type="entry name" value="At4g27190-like_LRR"/>
</dbReference>
<dbReference type="OrthoDB" id="122245at2759"/>
<protein>
    <recommendedName>
        <fullName evidence="1">Disease resistance protein At4g27190-like leucine-rich repeats domain-containing protein</fullName>
    </recommendedName>
</protein>
<dbReference type="SUPFAM" id="SSF52047">
    <property type="entry name" value="RNI-like"/>
    <property type="match status" value="1"/>
</dbReference>
<dbReference type="PROSITE" id="PS51450">
    <property type="entry name" value="LRR"/>
    <property type="match status" value="1"/>
</dbReference>
<reference evidence="2 3" key="1">
    <citation type="journal article" date="2019" name="Sci. Rep.">
        <title>A high-quality genome of Eragrostis curvula grass provides insights into Poaceae evolution and supports new strategies to enhance forage quality.</title>
        <authorList>
            <person name="Carballo J."/>
            <person name="Santos B.A.C.M."/>
            <person name="Zappacosta D."/>
            <person name="Garbus I."/>
            <person name="Selva J.P."/>
            <person name="Gallo C.A."/>
            <person name="Diaz A."/>
            <person name="Albertini E."/>
            <person name="Caccamo M."/>
            <person name="Echenique V."/>
        </authorList>
    </citation>
    <scope>NUCLEOTIDE SEQUENCE [LARGE SCALE GENOMIC DNA]</scope>
    <source>
        <strain evidence="3">cv. Victoria</strain>
        <tissue evidence="2">Leaf</tissue>
    </source>
</reference>
<organism evidence="2 3">
    <name type="scientific">Eragrostis curvula</name>
    <name type="common">weeping love grass</name>
    <dbReference type="NCBI Taxonomy" id="38414"/>
    <lineage>
        <taxon>Eukaryota</taxon>
        <taxon>Viridiplantae</taxon>
        <taxon>Streptophyta</taxon>
        <taxon>Embryophyta</taxon>
        <taxon>Tracheophyta</taxon>
        <taxon>Spermatophyta</taxon>
        <taxon>Magnoliopsida</taxon>
        <taxon>Liliopsida</taxon>
        <taxon>Poales</taxon>
        <taxon>Poaceae</taxon>
        <taxon>PACMAD clade</taxon>
        <taxon>Chloridoideae</taxon>
        <taxon>Eragrostideae</taxon>
        <taxon>Eragrostidinae</taxon>
        <taxon>Eragrostis</taxon>
    </lineage>
</organism>
<dbReference type="Pfam" id="PF23247">
    <property type="entry name" value="LRR_RPS2"/>
    <property type="match status" value="1"/>
</dbReference>
<gene>
    <name evidence="2" type="ORF">EJB05_29102</name>
</gene>
<sequence>MVAAQCDHGINHPRRNRNLYDLLFYERTGLWTSWTDFPPLEEKVTGWTREHPVIWNIGIGPTASFVKTLTRILFKRTKDLYYGPSDHIIRVDPSNAAAAGSCTGPRWLALEVLMEVSRTLEIPLPDQELKQLAEEQSYYGYGTISDSLMLKAFGWRFLEFFEADPSTSLDLDYSSQPEYSQVQRMIRDAQKGKRFLLLVENLHFPISPSILVLVMWKRPSPFNNRWLISTTSKDVYNNATTHKKRGLTMHNLSEANTTLCDIGPECYYCLPFDDLLERDWAVLTKEALRDATRSIYNVLQQQGDEEFWLHATQHCLYYSILFHPLQGAAVSAASSVSSDELVRCWVAEGLLSSLTSPFDTPPGTDKKQRNHYRRSAFEAGKIVIEALQQYSLLPAYPDSDPTNSSLLWTSGSSSQDAVTGLSKLAKDVPRLKQFKLSDAAKNDRLRWVSFMNDDGRHVSWDWRDDRSAEFVRGETTISTLILRGCSDISGFSFDKVLNHHLRVLDLSYTMIDSLPPWLSLLLNLLLLSLRGCSKLNKLSPTPLNPSAGDETSTLAHLGNLQVLDMNGVPLIELSQQDGNNKRNLHYLDLSGSRVITLPSEFFNEMTSLEELILSNCSNLNELPPSLAKLTNLLILHVEGTQIIYLSEDVFKELQRLRTLKLINNKLLLSLPVSFSKASSLKEFHIYNCIRLRLQILFELLPPHLEDLYIKAWEGLEDIEIHGHPNLTTFSLSGPSIQYLSLRGCRKLKTVNFSDNTIALKAVNLSETAIEEVPPTLPNLTQLRMLLLLNVPCLKRFPWHKLARFPKVFCFDHSAADDSQYLKMFKQQKICADEKQHTEKATNTAQINVNDSRIFYSFNANAVNKLVKEGQFLHSFNIHVKPCSIRVKEPQYKNVELCANITRTSTYDDVRYSEAVSTVSMMKLQPRQRHVEMSAMDRYPRGLRQLLSVTQSIFLRDDAFVICLTDLNSSLMSLEECQLQNCHEMKVVLRMNSEGPHEVWGEIQGPGLSPLKILQASSLTNLLSFVEPSDLSKCKLISLKLLQHIHLENCPRLEKMFPCGLSLPALESLVILFCTNLKTIFYQKPEYKVAPSPLPNIQRIYLQELPQLQHIHDDVMFSFEAPKWESLFVRGCQSFQRLPLLRKEYLKSEVKVSGERVWWQKLRWIPEQRNYYLPVPPPEFASCKKGVVIKTYLR</sequence>
<comment type="caution">
    <text evidence="2">The sequence shown here is derived from an EMBL/GenBank/DDBJ whole genome shotgun (WGS) entry which is preliminary data.</text>
</comment>
<evidence type="ECO:0000313" key="2">
    <source>
        <dbReference type="EMBL" id="TVU26550.1"/>
    </source>
</evidence>
<feature type="domain" description="Disease resistance protein At4g27190-like leucine-rich repeats" evidence="1">
    <location>
        <begin position="961"/>
        <end position="1058"/>
    </location>
</feature>
<dbReference type="PANTHER" id="PTHR33463:SF22">
    <property type="entry name" value="NB-ARC DOMAIN-CONTAINING PROTEIN"/>
    <property type="match status" value="1"/>
</dbReference>
<dbReference type="Proteomes" id="UP000324897">
    <property type="component" value="Chromosome 2"/>
</dbReference>
<dbReference type="EMBL" id="RWGY01000013">
    <property type="protein sequence ID" value="TVU26550.1"/>
    <property type="molecule type" value="Genomic_DNA"/>
</dbReference>
<evidence type="ECO:0000259" key="1">
    <source>
        <dbReference type="Pfam" id="PF23247"/>
    </source>
</evidence>
<dbReference type="InterPro" id="IPR032675">
    <property type="entry name" value="LRR_dom_sf"/>
</dbReference>
<proteinExistence type="predicted"/>
<keyword evidence="3" id="KW-1185">Reference proteome</keyword>
<dbReference type="PANTHER" id="PTHR33463">
    <property type="entry name" value="NB-ARC DOMAIN-CONTAINING PROTEIN-RELATED"/>
    <property type="match status" value="1"/>
</dbReference>
<dbReference type="InterPro" id="IPR001611">
    <property type="entry name" value="Leu-rich_rpt"/>
</dbReference>
<dbReference type="InterPro" id="IPR050905">
    <property type="entry name" value="Plant_NBS-LRR"/>
</dbReference>
<dbReference type="SUPFAM" id="SSF52058">
    <property type="entry name" value="L domain-like"/>
    <property type="match status" value="1"/>
</dbReference>
<accession>A0A5J9UU10</accession>
<dbReference type="Gramene" id="TVU26550">
    <property type="protein sequence ID" value="TVU26550"/>
    <property type="gene ID" value="EJB05_29102"/>
</dbReference>
<dbReference type="AlphaFoldDB" id="A0A5J9UU10"/>